<comment type="subunit">
    <text evidence="1">Self-associates forming complexes of several hundred monomers.</text>
</comment>
<feature type="region of interest" description="Disordered" evidence="6">
    <location>
        <begin position="301"/>
        <end position="331"/>
    </location>
</feature>
<feature type="domain" description="Myb/SANT-like DNA-binding" evidence="7">
    <location>
        <begin position="7"/>
        <end position="83"/>
    </location>
</feature>
<evidence type="ECO:0000256" key="5">
    <source>
        <dbReference type="ARBA" id="ARBA00025466"/>
    </source>
</evidence>
<dbReference type="EMBL" id="CAJOBZ010000031">
    <property type="protein sequence ID" value="CAF4892120.1"/>
    <property type="molecule type" value="Genomic_DNA"/>
</dbReference>
<gene>
    <name evidence="8" type="ORF">PMACD_LOCUS10568</name>
</gene>
<dbReference type="Proteomes" id="UP000663880">
    <property type="component" value="Unassembled WGS sequence"/>
</dbReference>
<evidence type="ECO:0000256" key="1">
    <source>
        <dbReference type="ARBA" id="ARBA00011764"/>
    </source>
</evidence>
<dbReference type="Pfam" id="PF13873">
    <property type="entry name" value="Myb_DNA-bind_5"/>
    <property type="match status" value="1"/>
</dbReference>
<evidence type="ECO:0000256" key="6">
    <source>
        <dbReference type="SAM" id="MobiDB-lite"/>
    </source>
</evidence>
<feature type="compositionally biased region" description="Low complexity" evidence="6">
    <location>
        <begin position="316"/>
        <end position="330"/>
    </location>
</feature>
<dbReference type="AlphaFoldDB" id="A0A821UMT6"/>
<feature type="compositionally biased region" description="Acidic residues" evidence="6">
    <location>
        <begin position="159"/>
        <end position="168"/>
    </location>
</feature>
<evidence type="ECO:0000259" key="7">
    <source>
        <dbReference type="Pfam" id="PF13873"/>
    </source>
</evidence>
<keyword evidence="9" id="KW-1185">Reference proteome</keyword>
<reference evidence="8" key="1">
    <citation type="submission" date="2021-02" db="EMBL/GenBank/DDBJ databases">
        <authorList>
            <person name="Steward A R."/>
        </authorList>
    </citation>
    <scope>NUCLEOTIDE SEQUENCE</scope>
</reference>
<dbReference type="PANTHER" id="PTHR21411:SF0">
    <property type="entry name" value="REGULATORY PROTEIN ZESTE"/>
    <property type="match status" value="1"/>
</dbReference>
<comment type="function">
    <text evidence="5">Involved in transvection phenomena (= synapsis-dependent gene expression), where the synaptic pairing of chromosomes carrying genes with which zeste interacts influences the expression of these genes. Zeste binds to DNA and stimulates transcription from a nearby promoter.</text>
</comment>
<protein>
    <recommendedName>
        <fullName evidence="2">Regulatory protein zeste</fullName>
    </recommendedName>
</protein>
<accession>A0A821UMT6</accession>
<dbReference type="OrthoDB" id="3066195at2759"/>
<evidence type="ECO:0000313" key="9">
    <source>
        <dbReference type="Proteomes" id="UP000663880"/>
    </source>
</evidence>
<organism evidence="8 9">
    <name type="scientific">Pieris macdunnoughi</name>
    <dbReference type="NCBI Taxonomy" id="345717"/>
    <lineage>
        <taxon>Eukaryota</taxon>
        <taxon>Metazoa</taxon>
        <taxon>Ecdysozoa</taxon>
        <taxon>Arthropoda</taxon>
        <taxon>Hexapoda</taxon>
        <taxon>Insecta</taxon>
        <taxon>Pterygota</taxon>
        <taxon>Neoptera</taxon>
        <taxon>Endopterygota</taxon>
        <taxon>Lepidoptera</taxon>
        <taxon>Glossata</taxon>
        <taxon>Ditrysia</taxon>
        <taxon>Papilionoidea</taxon>
        <taxon>Pieridae</taxon>
        <taxon>Pierinae</taxon>
        <taxon>Pieris</taxon>
    </lineage>
</organism>
<evidence type="ECO:0000256" key="2">
    <source>
        <dbReference type="ARBA" id="ARBA00016807"/>
    </source>
</evidence>
<keyword evidence="3" id="KW-0805">Transcription regulation</keyword>
<evidence type="ECO:0000256" key="3">
    <source>
        <dbReference type="ARBA" id="ARBA00023015"/>
    </source>
</evidence>
<evidence type="ECO:0000313" key="8">
    <source>
        <dbReference type="EMBL" id="CAF4892120.1"/>
    </source>
</evidence>
<comment type="caution">
    <text evidence="8">The sequence shown here is derived from an EMBL/GenBank/DDBJ whole genome shotgun (WGS) entry which is preliminary data.</text>
</comment>
<feature type="region of interest" description="Disordered" evidence="6">
    <location>
        <begin position="149"/>
        <end position="168"/>
    </location>
</feature>
<proteinExistence type="predicted"/>
<dbReference type="PANTHER" id="PTHR21411">
    <property type="entry name" value="APONTIC"/>
    <property type="match status" value="1"/>
</dbReference>
<keyword evidence="4" id="KW-0804">Transcription</keyword>
<evidence type="ECO:0000256" key="4">
    <source>
        <dbReference type="ARBA" id="ARBA00023163"/>
    </source>
</evidence>
<dbReference type="InterPro" id="IPR028002">
    <property type="entry name" value="Myb_DNA-bind_5"/>
</dbReference>
<name>A0A821UMT6_9NEOP</name>
<sequence>MEKSKKRAPNFNDQERKFLLALVKKYKHVIEAKGSSTSDIHKKNVVWAAICKEYNSLCTTGPRSTAMLKHFYFNIKHRSRLEVSIRNELNDASLGSISSNDASKDGCDGNTDQIANVLKNLKHARMAQYELVTENPTQDSDIRMESVEINSKGNSGSDFSDDSEEDEPELEVGTDLWAYFEKESDRWVKCSLCGQRLKQDIDKLYKHLKEGHSVVTGNKDENYTEVIYLEDPIESQEERVLKEVQPKGLKRPRNDASEVEISDFGLYITSLLKDLPRNVCAQLQLNIVDLIVKAKLEETGPDNSMEVDRGKDPIENENQQNTKTTNQPENLEISTESQKEMHKKTNTIPKKRTKLKNDAAHENIIENFGKYVVCLLKTFPRTDTNTKLQKDIVDLIMTARLQTMKNRLTDGTIDKLGIRRDLFVEIK</sequence>